<dbReference type="RefSeq" id="WP_236347728.1">
    <property type="nucleotide sequence ID" value="NZ_CAKMMF010000069.1"/>
</dbReference>
<evidence type="ECO:0000313" key="1">
    <source>
        <dbReference type="EMBL" id="CAH1226644.1"/>
    </source>
</evidence>
<dbReference type="Proteomes" id="UP000838686">
    <property type="component" value="Unassembled WGS sequence"/>
</dbReference>
<dbReference type="EMBL" id="CAKMMF010000069">
    <property type="protein sequence ID" value="CAH1226644.1"/>
    <property type="molecule type" value="Genomic_DNA"/>
</dbReference>
<comment type="caution">
    <text evidence="1">The sequence shown here is derived from an EMBL/GenBank/DDBJ whole genome shotgun (WGS) entry which is preliminary data.</text>
</comment>
<evidence type="ECO:0008006" key="3">
    <source>
        <dbReference type="Google" id="ProtNLM"/>
    </source>
</evidence>
<name>A0ABM9CWU6_9BACL</name>
<sequence length="100" mass="11629">MHRKRRRRLVGISLASLVILLWISSFFSPELAVRRYVMLHMQPIKSITVEIKDKERHDDQHGYLYEVIGYKDIQTGGDLGVFYLKKYGPLWYVSSVGSGN</sequence>
<proteinExistence type="predicted"/>
<protein>
    <recommendedName>
        <fullName evidence="3">DUF1093 domain-containing protein</fullName>
    </recommendedName>
</protein>
<accession>A0ABM9CWU6</accession>
<gene>
    <name evidence="1" type="ORF">PAECIP111893_05349</name>
</gene>
<organism evidence="1 2">
    <name type="scientific">Paenibacillus plantiphilus</name>
    <dbReference type="NCBI Taxonomy" id="2905650"/>
    <lineage>
        <taxon>Bacteria</taxon>
        <taxon>Bacillati</taxon>
        <taxon>Bacillota</taxon>
        <taxon>Bacilli</taxon>
        <taxon>Bacillales</taxon>
        <taxon>Paenibacillaceae</taxon>
        <taxon>Paenibacillus</taxon>
    </lineage>
</organism>
<keyword evidence="2" id="KW-1185">Reference proteome</keyword>
<evidence type="ECO:0000313" key="2">
    <source>
        <dbReference type="Proteomes" id="UP000838686"/>
    </source>
</evidence>
<reference evidence="1" key="1">
    <citation type="submission" date="2022-01" db="EMBL/GenBank/DDBJ databases">
        <authorList>
            <person name="Criscuolo A."/>
        </authorList>
    </citation>
    <scope>NUCLEOTIDE SEQUENCE</scope>
    <source>
        <strain evidence="1">CIP111893</strain>
    </source>
</reference>